<keyword evidence="1" id="KW-1133">Transmembrane helix</keyword>
<evidence type="ECO:0000256" key="1">
    <source>
        <dbReference type="SAM" id="Phobius"/>
    </source>
</evidence>
<comment type="caution">
    <text evidence="2">The sequence shown here is derived from an EMBL/GenBank/DDBJ whole genome shotgun (WGS) entry which is preliminary data.</text>
</comment>
<accession>A0ABQ0A335</accession>
<feature type="transmembrane region" description="Helical" evidence="1">
    <location>
        <begin position="41"/>
        <end position="63"/>
    </location>
</feature>
<evidence type="ECO:0000313" key="2">
    <source>
        <dbReference type="EMBL" id="GAA6146807.1"/>
    </source>
</evidence>
<dbReference type="EMBL" id="BAABWH010000010">
    <property type="protein sequence ID" value="GAA6146807.1"/>
    <property type="molecule type" value="Genomic_DNA"/>
</dbReference>
<reference evidence="2 3" key="1">
    <citation type="submission" date="2024-04" db="EMBL/GenBank/DDBJ databases">
        <title>Draft genome sequence of Thalassolituus maritimus NBRC 116585.</title>
        <authorList>
            <person name="Miyakawa T."/>
            <person name="Kusuya Y."/>
            <person name="Miura T."/>
        </authorList>
    </citation>
    <scope>NUCLEOTIDE SEQUENCE [LARGE SCALE GENOMIC DNA]</scope>
    <source>
        <strain evidence="2 3">5NW40-0001</strain>
    </source>
</reference>
<organism evidence="2 3">
    <name type="scientific">Thalassolituus maritimus</name>
    <dbReference type="NCBI Taxonomy" id="484498"/>
    <lineage>
        <taxon>Bacteria</taxon>
        <taxon>Pseudomonadati</taxon>
        <taxon>Pseudomonadota</taxon>
        <taxon>Gammaproteobacteria</taxon>
        <taxon>Oceanospirillales</taxon>
        <taxon>Oceanospirillaceae</taxon>
        <taxon>Thalassolituus</taxon>
    </lineage>
</organism>
<proteinExistence type="predicted"/>
<dbReference type="RefSeq" id="WP_353296017.1">
    <property type="nucleotide sequence ID" value="NZ_BAABWH010000010.1"/>
</dbReference>
<protein>
    <submittedName>
        <fullName evidence="2">Uncharacterized protein</fullName>
    </submittedName>
</protein>
<gene>
    <name evidence="2" type="ORF">NBRC116585_29260</name>
</gene>
<name>A0ABQ0A335_9GAMM</name>
<keyword evidence="1" id="KW-0812">Transmembrane</keyword>
<keyword evidence="3" id="KW-1185">Reference proteome</keyword>
<keyword evidence="1" id="KW-0472">Membrane</keyword>
<sequence length="67" mass="7810">MKQVLIIVLFVLCVALGLFLSSVVGYFFKPFFIGYDFLFLVVRQFLSVFFIVVPVLILARYLLRKTK</sequence>
<evidence type="ECO:0000313" key="3">
    <source>
        <dbReference type="Proteomes" id="UP001481413"/>
    </source>
</evidence>
<dbReference type="Proteomes" id="UP001481413">
    <property type="component" value="Unassembled WGS sequence"/>
</dbReference>